<dbReference type="SUPFAM" id="SSF75169">
    <property type="entry name" value="DsrEFH-like"/>
    <property type="match status" value="1"/>
</dbReference>
<protein>
    <submittedName>
        <fullName evidence="1">Uncharacterized protein</fullName>
    </submittedName>
</protein>
<dbReference type="Proteomes" id="UP000483432">
    <property type="component" value="Unassembled WGS sequence"/>
</dbReference>
<evidence type="ECO:0000313" key="2">
    <source>
        <dbReference type="Proteomes" id="UP000483432"/>
    </source>
</evidence>
<dbReference type="EMBL" id="JAAFGW010000081">
    <property type="protein sequence ID" value="NDP48110.1"/>
    <property type="molecule type" value="Genomic_DNA"/>
</dbReference>
<gene>
    <name evidence="1" type="ORF">GZ085_06890</name>
</gene>
<comment type="caution">
    <text evidence="1">The sequence shown here is derived from an EMBL/GenBank/DDBJ whole genome shotgun (WGS) entry which is preliminary data.</text>
</comment>
<accession>A0A7C9KYD0</accession>
<sequence length="68" mass="7546">MELLAAKEVRFAAYVYFLSQLGVAREALLESIEIVSSGVGELVKKQAEGWAFGHNMSQVWRWASLATT</sequence>
<dbReference type="AlphaFoldDB" id="A0A7C9KYD0"/>
<reference evidence="1 2" key="1">
    <citation type="submission" date="2019-09" db="EMBL/GenBank/DDBJ databases">
        <title>H2 Metabolism Revealed by Metagenomic Analysis in Subglacial Sediment of East Antarctica.</title>
        <authorList>
            <person name="Yang Z."/>
            <person name="Zhang Y."/>
            <person name="Lv Y."/>
            <person name="Yan W."/>
            <person name="Xiao X."/>
            <person name="Sun B."/>
            <person name="Ma H."/>
        </authorList>
    </citation>
    <scope>NUCLEOTIDE SEQUENCE [LARGE SCALE GENOMIC DNA]</scope>
    <source>
        <strain evidence="1">Bin2_2</strain>
    </source>
</reference>
<dbReference type="Gene3D" id="3.40.1260.10">
    <property type="entry name" value="DsrEFH-like"/>
    <property type="match status" value="1"/>
</dbReference>
<name>A0A7C9KYD0_9PROT</name>
<dbReference type="InterPro" id="IPR027396">
    <property type="entry name" value="DsrEFH-like"/>
</dbReference>
<evidence type="ECO:0000313" key="1">
    <source>
        <dbReference type="EMBL" id="NDP48110.1"/>
    </source>
</evidence>
<proteinExistence type="predicted"/>
<organism evidence="1 2">
    <name type="scientific">Sulfuriferula multivorans</name>
    <dbReference type="NCBI Taxonomy" id="1559896"/>
    <lineage>
        <taxon>Bacteria</taxon>
        <taxon>Pseudomonadati</taxon>
        <taxon>Pseudomonadota</taxon>
        <taxon>Betaproteobacteria</taxon>
        <taxon>Nitrosomonadales</taxon>
        <taxon>Sulfuricellaceae</taxon>
        <taxon>Sulfuriferula</taxon>
    </lineage>
</organism>